<dbReference type="Proteomes" id="UP000576260">
    <property type="component" value="Chromosome"/>
</dbReference>
<dbReference type="KEGG" id="mbos:ICJ55_07420"/>
<dbReference type="SUPFAM" id="SSF47413">
    <property type="entry name" value="lambda repressor-like DNA-binding domains"/>
    <property type="match status" value="1"/>
</dbReference>
<accession>A0A7H1C0S7</accession>
<evidence type="ECO:0000313" key="1">
    <source>
        <dbReference type="EMBL" id="QNS14582.1"/>
    </source>
</evidence>
<protein>
    <submittedName>
        <fullName evidence="1">DUF1870 family protein</fullName>
    </submittedName>
</protein>
<gene>
    <name evidence="1" type="ORF">ICJ55_07420</name>
</gene>
<dbReference type="AlphaFoldDB" id="A0A7H1C0S7"/>
<dbReference type="Gene3D" id="1.10.3100.10">
    <property type="entry name" value="Putative cytoplasmic protein"/>
    <property type="match status" value="1"/>
</dbReference>
<dbReference type="RefSeq" id="WP_188156228.1">
    <property type="nucleotide sequence ID" value="NZ_CP061280.1"/>
</dbReference>
<dbReference type="CDD" id="cd00093">
    <property type="entry name" value="HTH_XRE"/>
    <property type="match status" value="1"/>
</dbReference>
<dbReference type="InterPro" id="IPR010982">
    <property type="entry name" value="Lambda_DNA-bd_dom_sf"/>
</dbReference>
<keyword evidence="2" id="KW-1185">Reference proteome</keyword>
<sequence length="149" mass="17040">MTGLELKLARELLGLSQYEAAEHIGKVHQRSWAFWEAGRTPVKADVAEFMRKLIHHRHEVIKQFSNSKAAGDSQKVVIVYYNTPEHCQSFLDWKFSQSLARTLAIDFGAVLVDFDKKSFDEFCKGFNLKDTPATRSEWAVYQNSAKENG</sequence>
<dbReference type="Pfam" id="PF08965">
    <property type="entry name" value="Aca2_YdiL"/>
    <property type="match status" value="1"/>
</dbReference>
<evidence type="ECO:0000313" key="2">
    <source>
        <dbReference type="Proteomes" id="UP000576260"/>
    </source>
</evidence>
<dbReference type="InterPro" id="IPR015060">
    <property type="entry name" value="Aca2_YdiL-like"/>
</dbReference>
<dbReference type="GO" id="GO:0003677">
    <property type="term" value="F:DNA binding"/>
    <property type="evidence" value="ECO:0007669"/>
    <property type="project" value="InterPro"/>
</dbReference>
<name>A0A7H1C0S7_9PAST</name>
<dbReference type="InterPro" id="IPR027910">
    <property type="entry name" value="YdiL_sf"/>
</dbReference>
<dbReference type="EMBL" id="CP061280">
    <property type="protein sequence ID" value="QNS14582.1"/>
    <property type="molecule type" value="Genomic_DNA"/>
</dbReference>
<organism evidence="1 2">
    <name type="scientific">Mannheimia bovis</name>
    <dbReference type="NCBI Taxonomy" id="2770636"/>
    <lineage>
        <taxon>Bacteria</taxon>
        <taxon>Pseudomonadati</taxon>
        <taxon>Pseudomonadota</taxon>
        <taxon>Gammaproteobacteria</taxon>
        <taxon>Pasteurellales</taxon>
        <taxon>Pasteurellaceae</taxon>
        <taxon>Mannheimia</taxon>
    </lineage>
</organism>
<reference evidence="1 2" key="1">
    <citation type="submission" date="2020-09" db="EMBL/GenBank/DDBJ databases">
        <title>Mannheimia bovis sp.nov., isolated from a cow.</title>
        <authorList>
            <person name="Li F."/>
        </authorList>
    </citation>
    <scope>NUCLEOTIDE SEQUENCE [LARGE SCALE GENOMIC DNA]</scope>
    <source>
        <strain evidence="1 2">ZY190616</strain>
    </source>
</reference>
<dbReference type="InterPro" id="IPR001387">
    <property type="entry name" value="Cro/C1-type_HTH"/>
</dbReference>
<proteinExistence type="predicted"/>